<feature type="domain" description="Cyclic nucleotide-binding" evidence="1">
    <location>
        <begin position="8"/>
        <end position="110"/>
    </location>
</feature>
<dbReference type="SUPFAM" id="SSF51206">
    <property type="entry name" value="cAMP-binding domain-like"/>
    <property type="match status" value="1"/>
</dbReference>
<dbReference type="GO" id="GO:0003700">
    <property type="term" value="F:DNA-binding transcription factor activity"/>
    <property type="evidence" value="ECO:0007669"/>
    <property type="project" value="TreeGrafter"/>
</dbReference>
<dbReference type="PANTHER" id="PTHR24567:SF74">
    <property type="entry name" value="HTH-TYPE TRANSCRIPTIONAL REGULATOR ARCR"/>
    <property type="match status" value="1"/>
</dbReference>
<sequence>MKIRDFLLFKNLNDNEADFIKPLLKRREFKKGEMVFSEGELGAEMYLIEEGEVRIYLKRGDYNLELAKLGAGDFFGEMALLRVYDRSANVEVLEDSIIHIMSINVFKQIMEKDPNISVKVLTSLCNILADRLAQTNNNLETHFLLNKAILNDKMFRDLYITKNKGK</sequence>
<name>A0A660SA12_UNCT6</name>
<protein>
    <recommendedName>
        <fullName evidence="1">Cyclic nucleotide-binding domain-containing protein</fullName>
    </recommendedName>
</protein>
<dbReference type="PRINTS" id="PR00103">
    <property type="entry name" value="CAMPKINASE"/>
</dbReference>
<reference evidence="2 3" key="1">
    <citation type="submission" date="2018-06" db="EMBL/GenBank/DDBJ databases">
        <title>Extensive metabolic versatility and redundancy in microbially diverse, dynamic hydrothermal sediments.</title>
        <authorList>
            <person name="Dombrowski N."/>
            <person name="Teske A."/>
            <person name="Baker B.J."/>
        </authorList>
    </citation>
    <scope>NUCLEOTIDE SEQUENCE [LARGE SCALE GENOMIC DNA]</scope>
    <source>
        <strain evidence="2">B35_G9</strain>
    </source>
</reference>
<dbReference type="PANTHER" id="PTHR24567">
    <property type="entry name" value="CRP FAMILY TRANSCRIPTIONAL REGULATORY PROTEIN"/>
    <property type="match status" value="1"/>
</dbReference>
<dbReference type="InterPro" id="IPR018490">
    <property type="entry name" value="cNMP-bd_dom_sf"/>
</dbReference>
<organism evidence="2 3">
    <name type="scientific">candidate division TA06 bacterium</name>
    <dbReference type="NCBI Taxonomy" id="2250710"/>
    <lineage>
        <taxon>Bacteria</taxon>
        <taxon>Bacteria division TA06</taxon>
    </lineage>
</organism>
<proteinExistence type="predicted"/>
<dbReference type="InterPro" id="IPR018488">
    <property type="entry name" value="cNMP-bd_CS"/>
</dbReference>
<dbReference type="InterPro" id="IPR014710">
    <property type="entry name" value="RmlC-like_jellyroll"/>
</dbReference>
<evidence type="ECO:0000313" key="2">
    <source>
        <dbReference type="EMBL" id="RKX66100.1"/>
    </source>
</evidence>
<dbReference type="CDD" id="cd00038">
    <property type="entry name" value="CAP_ED"/>
    <property type="match status" value="1"/>
</dbReference>
<dbReference type="InterPro" id="IPR050397">
    <property type="entry name" value="Env_Response_Regulators"/>
</dbReference>
<dbReference type="InterPro" id="IPR000595">
    <property type="entry name" value="cNMP-bd_dom"/>
</dbReference>
<dbReference type="PROSITE" id="PS50042">
    <property type="entry name" value="CNMP_BINDING_3"/>
    <property type="match status" value="1"/>
</dbReference>
<comment type="caution">
    <text evidence="2">The sequence shown here is derived from an EMBL/GenBank/DDBJ whole genome shotgun (WGS) entry which is preliminary data.</text>
</comment>
<accession>A0A660SA12</accession>
<evidence type="ECO:0000259" key="1">
    <source>
        <dbReference type="PROSITE" id="PS50042"/>
    </source>
</evidence>
<dbReference type="Proteomes" id="UP000282321">
    <property type="component" value="Unassembled WGS sequence"/>
</dbReference>
<dbReference type="EMBL" id="QNBC01000056">
    <property type="protein sequence ID" value="RKX66100.1"/>
    <property type="molecule type" value="Genomic_DNA"/>
</dbReference>
<dbReference type="Gene3D" id="2.60.120.10">
    <property type="entry name" value="Jelly Rolls"/>
    <property type="match status" value="1"/>
</dbReference>
<dbReference type="AlphaFoldDB" id="A0A660SA12"/>
<dbReference type="SMART" id="SM00100">
    <property type="entry name" value="cNMP"/>
    <property type="match status" value="1"/>
</dbReference>
<gene>
    <name evidence="2" type="ORF">DRP44_04875</name>
</gene>
<dbReference type="Pfam" id="PF00027">
    <property type="entry name" value="cNMP_binding"/>
    <property type="match status" value="1"/>
</dbReference>
<dbReference type="PROSITE" id="PS00889">
    <property type="entry name" value="CNMP_BINDING_2"/>
    <property type="match status" value="1"/>
</dbReference>
<evidence type="ECO:0000313" key="3">
    <source>
        <dbReference type="Proteomes" id="UP000282321"/>
    </source>
</evidence>
<dbReference type="GO" id="GO:0005829">
    <property type="term" value="C:cytosol"/>
    <property type="evidence" value="ECO:0007669"/>
    <property type="project" value="TreeGrafter"/>
</dbReference>